<evidence type="ECO:0000313" key="7">
    <source>
        <dbReference type="EMBL" id="ODV61647.1"/>
    </source>
</evidence>
<evidence type="ECO:0000313" key="8">
    <source>
        <dbReference type="Proteomes" id="UP000095038"/>
    </source>
</evidence>
<dbReference type="OrthoDB" id="14246at2759"/>
<dbReference type="EMBL" id="KV454479">
    <property type="protein sequence ID" value="ODV61647.1"/>
    <property type="molecule type" value="Genomic_DNA"/>
</dbReference>
<evidence type="ECO:0000256" key="5">
    <source>
        <dbReference type="ARBA" id="ARBA00023136"/>
    </source>
</evidence>
<name>A0A1D2VJG6_9ASCO</name>
<accession>A0A1D2VJG6</accession>
<dbReference type="InterPro" id="IPR007262">
    <property type="entry name" value="Vps55/LEPROT"/>
</dbReference>
<reference evidence="8" key="1">
    <citation type="submission" date="2016-05" db="EMBL/GenBank/DDBJ databases">
        <title>Comparative genomics of biotechnologically important yeasts.</title>
        <authorList>
            <consortium name="DOE Joint Genome Institute"/>
            <person name="Riley R."/>
            <person name="Haridas S."/>
            <person name="Wolfe K.H."/>
            <person name="Lopes M.R."/>
            <person name="Hittinger C.T."/>
            <person name="Goker M."/>
            <person name="Salamov A."/>
            <person name="Wisecaver J."/>
            <person name="Long T.M."/>
            <person name="Aerts A.L."/>
            <person name="Barry K."/>
            <person name="Choi C."/>
            <person name="Clum A."/>
            <person name="Coughlan A.Y."/>
            <person name="Deshpande S."/>
            <person name="Douglass A.P."/>
            <person name="Hanson S.J."/>
            <person name="Klenk H.-P."/>
            <person name="Labutti K."/>
            <person name="Lapidus A."/>
            <person name="Lindquist E."/>
            <person name="Lipzen A."/>
            <person name="Meier-Kolthoff J.P."/>
            <person name="Ohm R.A."/>
            <person name="Otillar R.P."/>
            <person name="Pangilinan J."/>
            <person name="Peng Y."/>
            <person name="Rokas A."/>
            <person name="Rosa C.A."/>
            <person name="Scheuner C."/>
            <person name="Sibirny A.A."/>
            <person name="Slot J.C."/>
            <person name="Stielow J.B."/>
            <person name="Sun H."/>
            <person name="Kurtzman C.P."/>
            <person name="Blackwell M."/>
            <person name="Grigoriev I.V."/>
            <person name="Jeffries T.W."/>
        </authorList>
    </citation>
    <scope>NUCLEOTIDE SEQUENCE [LARGE SCALE GENOMIC DNA]</scope>
    <source>
        <strain evidence="8">DSM 1968</strain>
    </source>
</reference>
<gene>
    <name evidence="7" type="ORF">ASCRUDRAFT_34372</name>
</gene>
<dbReference type="PANTHER" id="PTHR12050:SF0">
    <property type="entry name" value="RH04491P"/>
    <property type="match status" value="1"/>
</dbReference>
<dbReference type="RefSeq" id="XP_020047954.1">
    <property type="nucleotide sequence ID" value="XM_020190514.1"/>
</dbReference>
<dbReference type="FunCoup" id="A0A1D2VJG6">
    <property type="interactions" value="526"/>
</dbReference>
<protein>
    <submittedName>
        <fullName evidence="7">Vacuolar protein sorting 55</fullName>
    </submittedName>
</protein>
<sequence>MITINPLSKIICLSIILAFGFLLIVLSCAVYNNWRPLSVIGIFLVAPIPNAVFGKLDNNDFMNESTSSVPDFGKFLTGFLVLSGLALPLMLYHSLLITRNAMLMSMGGGFLVYLTIITFGTFFHEEDDEF</sequence>
<keyword evidence="8" id="KW-1185">Reference proteome</keyword>
<organism evidence="7 8">
    <name type="scientific">Ascoidea rubescens DSM 1968</name>
    <dbReference type="NCBI Taxonomy" id="1344418"/>
    <lineage>
        <taxon>Eukaryota</taxon>
        <taxon>Fungi</taxon>
        <taxon>Dikarya</taxon>
        <taxon>Ascomycota</taxon>
        <taxon>Saccharomycotina</taxon>
        <taxon>Saccharomycetes</taxon>
        <taxon>Ascoideaceae</taxon>
        <taxon>Ascoidea</taxon>
    </lineage>
</organism>
<evidence type="ECO:0000256" key="1">
    <source>
        <dbReference type="ARBA" id="ARBA00004141"/>
    </source>
</evidence>
<comment type="subcellular location">
    <subcellularLocation>
        <location evidence="1">Membrane</location>
        <topology evidence="1">Multi-pass membrane protein</topology>
    </subcellularLocation>
</comment>
<dbReference type="InParanoid" id="A0A1D2VJG6"/>
<dbReference type="GO" id="GO:0005770">
    <property type="term" value="C:late endosome"/>
    <property type="evidence" value="ECO:0007669"/>
    <property type="project" value="EnsemblFungi"/>
</dbReference>
<proteinExistence type="inferred from homology"/>
<feature type="transmembrane region" description="Helical" evidence="6">
    <location>
        <begin position="6"/>
        <end position="30"/>
    </location>
</feature>
<evidence type="ECO:0000256" key="4">
    <source>
        <dbReference type="ARBA" id="ARBA00022989"/>
    </source>
</evidence>
<comment type="similarity">
    <text evidence="2">Belongs to the OB-RGRP/VPS55 family.</text>
</comment>
<dbReference type="AlphaFoldDB" id="A0A1D2VJG6"/>
<dbReference type="GO" id="GO:0032511">
    <property type="term" value="P:late endosome to vacuole transport via multivesicular body sorting pathway"/>
    <property type="evidence" value="ECO:0007669"/>
    <property type="project" value="EnsemblFungi"/>
</dbReference>
<feature type="transmembrane region" description="Helical" evidence="6">
    <location>
        <begin position="37"/>
        <end position="56"/>
    </location>
</feature>
<keyword evidence="5 6" id="KW-0472">Membrane</keyword>
<evidence type="ECO:0000256" key="6">
    <source>
        <dbReference type="SAM" id="Phobius"/>
    </source>
</evidence>
<dbReference type="Pfam" id="PF04133">
    <property type="entry name" value="Vps55"/>
    <property type="match status" value="1"/>
</dbReference>
<dbReference type="PANTHER" id="PTHR12050">
    <property type="entry name" value="LEPTIN RECEPTOR-RELATED"/>
    <property type="match status" value="1"/>
</dbReference>
<evidence type="ECO:0000256" key="2">
    <source>
        <dbReference type="ARBA" id="ARBA00005645"/>
    </source>
</evidence>
<keyword evidence="4 6" id="KW-1133">Transmembrane helix</keyword>
<keyword evidence="3 6" id="KW-0812">Transmembrane</keyword>
<feature type="transmembrane region" description="Helical" evidence="6">
    <location>
        <begin position="103"/>
        <end position="123"/>
    </location>
</feature>
<evidence type="ECO:0000256" key="3">
    <source>
        <dbReference type="ARBA" id="ARBA00022692"/>
    </source>
</evidence>
<dbReference type="GeneID" id="30964150"/>
<dbReference type="Proteomes" id="UP000095038">
    <property type="component" value="Unassembled WGS sequence"/>
</dbReference>
<feature type="transmembrane region" description="Helical" evidence="6">
    <location>
        <begin position="76"/>
        <end position="96"/>
    </location>
</feature>
<dbReference type="GO" id="GO:0034424">
    <property type="term" value="C:Vps55/Vps68 complex"/>
    <property type="evidence" value="ECO:0007669"/>
    <property type="project" value="EnsemblFungi"/>
</dbReference>